<keyword evidence="1" id="KW-1133">Transmembrane helix</keyword>
<protein>
    <submittedName>
        <fullName evidence="2">Uncharacterized protein</fullName>
    </submittedName>
</protein>
<reference evidence="2 3" key="1">
    <citation type="journal article" date="2003" name="Nucleic Acids Res.">
        <title>Genome sequence of Chlamydophila caviae (Chlamydia psittaci GPIC): examining the role of niche-specific genes in the evolution of the Chlamydiaceae.</title>
        <authorList>
            <person name="Read T.D."/>
            <person name="Myers G.S.A."/>
            <person name="Brunham R.C."/>
            <person name="Nelson W.C."/>
            <person name="Paulsen I.T."/>
            <person name="Heidelberg J.F."/>
            <person name="Holtzapple E.K."/>
            <person name="Khouri H.M."/>
            <person name="Federova N.B."/>
            <person name="Carty H.A."/>
            <person name="Umayam L.A."/>
            <person name="Haft D.H."/>
            <person name="Peterson J.D."/>
            <person name="Beanan M.J."/>
            <person name="White O."/>
            <person name="Salzberg S.L."/>
            <person name="Hsia R.-C."/>
            <person name="McClarty G."/>
            <person name="Rank R.G."/>
            <person name="Bavoil P.M."/>
            <person name="Fraser C.M."/>
        </authorList>
    </citation>
    <scope>NUCLEOTIDE SEQUENCE [LARGE SCALE GENOMIC DNA]</scope>
    <source>
        <strain evidence="3">ATCC VR-813 / DSM 19441 / 03DC25 / GPIC</strain>
    </source>
</reference>
<dbReference type="EMBL" id="AE015925">
    <property type="protein sequence ID" value="AAP05161.1"/>
    <property type="molecule type" value="Genomic_DNA"/>
</dbReference>
<gene>
    <name evidence="2" type="ordered locus">CCA_00415</name>
</gene>
<accession>Q823J5</accession>
<name>Q823J5_CHLCV</name>
<sequence>MAELLTRISIIVLFIWSAIEPFILCHKMRKLKDHYAQLAKEAENTSVKQPVVVERCCSKGSCCSNRDSRDIHEKPLT</sequence>
<evidence type="ECO:0000256" key="1">
    <source>
        <dbReference type="SAM" id="Phobius"/>
    </source>
</evidence>
<dbReference type="HOGENOM" id="CLU_2631751_0_0_0"/>
<dbReference type="KEGG" id="cca:CCA_00415"/>
<evidence type="ECO:0000313" key="2">
    <source>
        <dbReference type="EMBL" id="AAP05161.1"/>
    </source>
</evidence>
<feature type="transmembrane region" description="Helical" evidence="1">
    <location>
        <begin position="6"/>
        <end position="25"/>
    </location>
</feature>
<evidence type="ECO:0000313" key="3">
    <source>
        <dbReference type="Proteomes" id="UP000002193"/>
    </source>
</evidence>
<dbReference type="RefSeq" id="WP_011006377.1">
    <property type="nucleotide sequence ID" value="NC_003361.3"/>
</dbReference>
<dbReference type="AlphaFoldDB" id="Q823J5"/>
<organism evidence="2 3">
    <name type="scientific">Chlamydia caviae (strain ATCC VR-813 / DSM 19441 / 03DC25 / GPIC)</name>
    <name type="common">Chlamydophila caviae</name>
    <dbReference type="NCBI Taxonomy" id="227941"/>
    <lineage>
        <taxon>Bacteria</taxon>
        <taxon>Pseudomonadati</taxon>
        <taxon>Chlamydiota</taxon>
        <taxon>Chlamydiia</taxon>
        <taxon>Chlamydiales</taxon>
        <taxon>Chlamydiaceae</taxon>
        <taxon>Chlamydia/Chlamydophila group</taxon>
        <taxon>Chlamydia</taxon>
    </lineage>
</organism>
<keyword evidence="1" id="KW-0812">Transmembrane</keyword>
<keyword evidence="3" id="KW-1185">Reference proteome</keyword>
<keyword evidence="1" id="KW-0472">Membrane</keyword>
<dbReference type="Proteomes" id="UP000002193">
    <property type="component" value="Chromosome"/>
</dbReference>
<proteinExistence type="predicted"/>